<keyword evidence="3 6" id="KW-0808">Transferase</keyword>
<evidence type="ECO:0000256" key="2">
    <source>
        <dbReference type="ARBA" id="ARBA00022603"/>
    </source>
</evidence>
<name>A0ABT7DUF1_9ACTN</name>
<comment type="caution">
    <text evidence="8">The sequence shown here is derived from an EMBL/GenBank/DDBJ whole genome shotgun (WGS) entry which is preliminary data.</text>
</comment>
<evidence type="ECO:0000256" key="4">
    <source>
        <dbReference type="ARBA" id="ARBA00022691"/>
    </source>
</evidence>
<dbReference type="CDD" id="cd18094">
    <property type="entry name" value="SpoU-like_TrmL"/>
    <property type="match status" value="1"/>
</dbReference>
<keyword evidence="5 6" id="KW-0819">tRNA processing</keyword>
<dbReference type="Gene3D" id="3.40.1280.10">
    <property type="match status" value="1"/>
</dbReference>
<keyword evidence="2 6" id="KW-0489">Methyltransferase</keyword>
<dbReference type="GO" id="GO:0032259">
    <property type="term" value="P:methylation"/>
    <property type="evidence" value="ECO:0007669"/>
    <property type="project" value="UniProtKB-KW"/>
</dbReference>
<gene>
    <name evidence="8" type="ORF">QNJ86_13010</name>
</gene>
<reference evidence="8 9" key="1">
    <citation type="submission" date="2023-05" db="EMBL/GenBank/DDBJ databases">
        <title>Gordonibacter KGMB12511T sp. nov., isolated from faeces of healthy Korean.</title>
        <authorList>
            <person name="Kim H.S."/>
            <person name="Kim J.-S."/>
            <person name="Suh M.K."/>
            <person name="Eom M.K."/>
            <person name="Do H.E."/>
            <person name="Lee J.-S."/>
        </authorList>
    </citation>
    <scope>NUCLEOTIDE SEQUENCE [LARGE SCALE GENOMIC DNA]</scope>
    <source>
        <strain evidence="8 9">KGMB12511</strain>
    </source>
</reference>
<evidence type="ECO:0000313" key="8">
    <source>
        <dbReference type="EMBL" id="MDJ1651725.1"/>
    </source>
</evidence>
<feature type="binding site" evidence="6">
    <location>
        <position position="100"/>
    </location>
    <ligand>
        <name>S-adenosyl-L-methionine</name>
        <dbReference type="ChEBI" id="CHEBI:59789"/>
    </ligand>
</feature>
<dbReference type="InterPro" id="IPR016914">
    <property type="entry name" value="TrmL"/>
</dbReference>
<dbReference type="PANTHER" id="PTHR42971:SF1">
    <property type="entry name" value="TRNA (CYTIDINE(34)-2'-O)-METHYLTRANSFERASE"/>
    <property type="match status" value="1"/>
</dbReference>
<dbReference type="HAMAP" id="MF_01885">
    <property type="entry name" value="tRNA_methyltr_TrmL"/>
    <property type="match status" value="1"/>
</dbReference>
<evidence type="ECO:0000259" key="7">
    <source>
        <dbReference type="Pfam" id="PF00588"/>
    </source>
</evidence>
<feature type="domain" description="tRNA/rRNA methyltransferase SpoU type" evidence="7">
    <location>
        <begin position="2"/>
        <end position="141"/>
    </location>
</feature>
<evidence type="ECO:0000313" key="9">
    <source>
        <dbReference type="Proteomes" id="UP001232750"/>
    </source>
</evidence>
<dbReference type="GO" id="GO:0008168">
    <property type="term" value="F:methyltransferase activity"/>
    <property type="evidence" value="ECO:0007669"/>
    <property type="project" value="UniProtKB-KW"/>
</dbReference>
<dbReference type="InterPro" id="IPR029028">
    <property type="entry name" value="Alpha/beta_knot_MTases"/>
</dbReference>
<sequence length="153" mass="17077">MLNIVLVEPEIPQNTGNIARTCACVGARLHVVEPMGFRLTQKQLARAGCDYWDQVEVVRWACADAFFEAHSKDELHLFTGRAERSFADVSFGADAFLVFGRESRGLDESILDAYANRCVRIPMREGLRSLNLSNAVAIATYEALRQQGFPNLL</sequence>
<keyword evidence="4 6" id="KW-0949">S-adenosyl-L-methionine</keyword>
<organism evidence="8 9">
    <name type="scientific">Gordonibacter faecis</name>
    <dbReference type="NCBI Taxonomy" id="3047475"/>
    <lineage>
        <taxon>Bacteria</taxon>
        <taxon>Bacillati</taxon>
        <taxon>Actinomycetota</taxon>
        <taxon>Coriobacteriia</taxon>
        <taxon>Eggerthellales</taxon>
        <taxon>Eggerthellaceae</taxon>
        <taxon>Gordonibacter</taxon>
    </lineage>
</organism>
<keyword evidence="1 6" id="KW-0963">Cytoplasm</keyword>
<comment type="function">
    <text evidence="6">Could methylate the ribose at the nucleotide 34 wobble position in tRNA.</text>
</comment>
<feature type="binding site" evidence="6">
    <location>
        <position position="129"/>
    </location>
    <ligand>
        <name>S-adenosyl-L-methionine</name>
        <dbReference type="ChEBI" id="CHEBI:59789"/>
    </ligand>
</feature>
<dbReference type="InterPro" id="IPR029026">
    <property type="entry name" value="tRNA_m1G_MTases_N"/>
</dbReference>
<evidence type="ECO:0000256" key="3">
    <source>
        <dbReference type="ARBA" id="ARBA00022679"/>
    </source>
</evidence>
<accession>A0ABT7DUF1</accession>
<comment type="catalytic activity">
    <reaction evidence="6">
        <text>cytidine(34) in tRNA + S-adenosyl-L-methionine = 2'-O-methylcytidine(34) in tRNA + S-adenosyl-L-homocysteine + H(+)</text>
        <dbReference type="Rhea" id="RHEA:43084"/>
        <dbReference type="Rhea" id="RHEA-COMP:10331"/>
        <dbReference type="Rhea" id="RHEA-COMP:10332"/>
        <dbReference type="ChEBI" id="CHEBI:15378"/>
        <dbReference type="ChEBI" id="CHEBI:57856"/>
        <dbReference type="ChEBI" id="CHEBI:59789"/>
        <dbReference type="ChEBI" id="CHEBI:74495"/>
        <dbReference type="ChEBI" id="CHEBI:82748"/>
        <dbReference type="EC" id="2.1.1.207"/>
    </reaction>
</comment>
<comment type="caution">
    <text evidence="6">Lacks conserved residue(s) required for the propagation of feature annotation.</text>
</comment>
<dbReference type="Pfam" id="PF00588">
    <property type="entry name" value="SpoU_methylase"/>
    <property type="match status" value="1"/>
</dbReference>
<keyword evidence="9" id="KW-1185">Reference proteome</keyword>
<dbReference type="PANTHER" id="PTHR42971">
    <property type="entry name" value="TRNA (CYTIDINE(34)-2'-O)-METHYLTRANSFERASE"/>
    <property type="match status" value="1"/>
</dbReference>
<proteinExistence type="inferred from homology"/>
<dbReference type="EC" id="2.1.1.207" evidence="6"/>
<dbReference type="EMBL" id="JASJEU010000024">
    <property type="protein sequence ID" value="MDJ1651725.1"/>
    <property type="molecule type" value="Genomic_DNA"/>
</dbReference>
<dbReference type="RefSeq" id="WP_283833074.1">
    <property type="nucleotide sequence ID" value="NZ_JASJEU010000024.1"/>
</dbReference>
<dbReference type="InterPro" id="IPR001537">
    <property type="entry name" value="SpoU_MeTrfase"/>
</dbReference>
<evidence type="ECO:0000256" key="1">
    <source>
        <dbReference type="ARBA" id="ARBA00022490"/>
    </source>
</evidence>
<protein>
    <recommendedName>
        <fullName evidence="6">Putative tRNA (cytidine(34)-2'-O)-methyltransferase</fullName>
        <ecNumber evidence="6">2.1.1.207</ecNumber>
    </recommendedName>
    <alternativeName>
        <fullName evidence="6">tRNA (cytidine/uridine-2'-O-)-methyltransferase</fullName>
    </alternativeName>
</protein>
<comment type="similarity">
    <text evidence="6">Belongs to the class IV-like SAM-binding methyltransferase superfamily. RNA methyltransferase TrmH family. TrmL subfamily.</text>
</comment>
<dbReference type="SUPFAM" id="SSF75217">
    <property type="entry name" value="alpha/beta knot"/>
    <property type="match status" value="1"/>
</dbReference>
<comment type="catalytic activity">
    <reaction evidence="6">
        <text>5-carboxymethylaminomethyluridine(34) in tRNA(Leu) + S-adenosyl-L-methionine = 5-carboxymethylaminomethyl-2'-O-methyluridine(34) in tRNA(Leu) + S-adenosyl-L-homocysteine + H(+)</text>
        <dbReference type="Rhea" id="RHEA:43088"/>
        <dbReference type="Rhea" id="RHEA-COMP:10333"/>
        <dbReference type="Rhea" id="RHEA-COMP:10334"/>
        <dbReference type="ChEBI" id="CHEBI:15378"/>
        <dbReference type="ChEBI" id="CHEBI:57856"/>
        <dbReference type="ChEBI" id="CHEBI:59789"/>
        <dbReference type="ChEBI" id="CHEBI:74508"/>
        <dbReference type="ChEBI" id="CHEBI:74511"/>
        <dbReference type="EC" id="2.1.1.207"/>
    </reaction>
</comment>
<feature type="binding site" evidence="6">
    <location>
        <position position="121"/>
    </location>
    <ligand>
        <name>S-adenosyl-L-methionine</name>
        <dbReference type="ChEBI" id="CHEBI:59789"/>
    </ligand>
</feature>
<evidence type="ECO:0000256" key="6">
    <source>
        <dbReference type="HAMAP-Rule" id="MF_01885"/>
    </source>
</evidence>
<comment type="subcellular location">
    <subcellularLocation>
        <location evidence="6">Cytoplasm</location>
    </subcellularLocation>
</comment>
<evidence type="ECO:0000256" key="5">
    <source>
        <dbReference type="ARBA" id="ARBA00022694"/>
    </source>
</evidence>
<dbReference type="PIRSF" id="PIRSF029256">
    <property type="entry name" value="SpoU_TrmH_prd"/>
    <property type="match status" value="1"/>
</dbReference>
<dbReference type="Proteomes" id="UP001232750">
    <property type="component" value="Unassembled WGS sequence"/>
</dbReference>